<evidence type="ECO:0000256" key="1">
    <source>
        <dbReference type="SAM" id="MobiDB-lite"/>
    </source>
</evidence>
<protein>
    <submittedName>
        <fullName evidence="2">Uncharacterized protein</fullName>
    </submittedName>
</protein>
<accession>A0A5N6MVB3</accession>
<dbReference type="EMBL" id="SZYD01000014">
    <property type="protein sequence ID" value="KAD4178359.1"/>
    <property type="molecule type" value="Genomic_DNA"/>
</dbReference>
<sequence length="100" mass="10196">MRWMMERMAASAGMDVPVFPGPGPHQDPQDPGGHAYGSARGMVEGATTTLVMGEAVVVGDGLIAVDEPIVVGDDGNDDDDKYDADCGGGNNDECGGGNEV</sequence>
<feature type="region of interest" description="Disordered" evidence="1">
    <location>
        <begin position="15"/>
        <end position="39"/>
    </location>
</feature>
<dbReference type="AlphaFoldDB" id="A0A5N6MVB3"/>
<dbReference type="Proteomes" id="UP000326396">
    <property type="component" value="Linkage Group LG4"/>
</dbReference>
<proteinExistence type="predicted"/>
<reference evidence="2 3" key="1">
    <citation type="submission" date="2019-05" db="EMBL/GenBank/DDBJ databases">
        <title>Mikania micrantha, genome provides insights into the molecular mechanism of rapid growth.</title>
        <authorList>
            <person name="Liu B."/>
        </authorList>
    </citation>
    <scope>NUCLEOTIDE SEQUENCE [LARGE SCALE GENOMIC DNA]</scope>
    <source>
        <strain evidence="2">NLD-2019</strain>
        <tissue evidence="2">Leaf</tissue>
    </source>
</reference>
<keyword evidence="3" id="KW-1185">Reference proteome</keyword>
<gene>
    <name evidence="2" type="ORF">E3N88_26950</name>
</gene>
<feature type="compositionally biased region" description="Gly residues" evidence="1">
    <location>
        <begin position="86"/>
        <end position="100"/>
    </location>
</feature>
<evidence type="ECO:0000313" key="2">
    <source>
        <dbReference type="EMBL" id="KAD4178359.1"/>
    </source>
</evidence>
<feature type="region of interest" description="Disordered" evidence="1">
    <location>
        <begin position="69"/>
        <end position="100"/>
    </location>
</feature>
<evidence type="ECO:0000313" key="3">
    <source>
        <dbReference type="Proteomes" id="UP000326396"/>
    </source>
</evidence>
<name>A0A5N6MVB3_9ASTR</name>
<organism evidence="2 3">
    <name type="scientific">Mikania micrantha</name>
    <name type="common">bitter vine</name>
    <dbReference type="NCBI Taxonomy" id="192012"/>
    <lineage>
        <taxon>Eukaryota</taxon>
        <taxon>Viridiplantae</taxon>
        <taxon>Streptophyta</taxon>
        <taxon>Embryophyta</taxon>
        <taxon>Tracheophyta</taxon>
        <taxon>Spermatophyta</taxon>
        <taxon>Magnoliopsida</taxon>
        <taxon>eudicotyledons</taxon>
        <taxon>Gunneridae</taxon>
        <taxon>Pentapetalae</taxon>
        <taxon>asterids</taxon>
        <taxon>campanulids</taxon>
        <taxon>Asterales</taxon>
        <taxon>Asteraceae</taxon>
        <taxon>Asteroideae</taxon>
        <taxon>Heliantheae alliance</taxon>
        <taxon>Eupatorieae</taxon>
        <taxon>Mikania</taxon>
    </lineage>
</organism>
<comment type="caution">
    <text evidence="2">The sequence shown here is derived from an EMBL/GenBank/DDBJ whole genome shotgun (WGS) entry which is preliminary data.</text>
</comment>